<dbReference type="PANTHER" id="PTHR43977">
    <property type="entry name" value="STRUCTURAL MAINTENANCE OF CHROMOSOMES PROTEIN 3"/>
    <property type="match status" value="1"/>
</dbReference>
<feature type="coiled-coil region" evidence="7">
    <location>
        <begin position="88"/>
        <end position="122"/>
    </location>
</feature>
<dbReference type="InterPro" id="IPR027417">
    <property type="entry name" value="P-loop_NTPase"/>
</dbReference>
<dbReference type="InterPro" id="IPR010935">
    <property type="entry name" value="SMC_hinge"/>
</dbReference>
<evidence type="ECO:0000256" key="4">
    <source>
        <dbReference type="ARBA" id="ARBA00022840"/>
    </source>
</evidence>
<evidence type="ECO:0000259" key="8">
    <source>
        <dbReference type="SMART" id="SM00968"/>
    </source>
</evidence>
<dbReference type="InterPro" id="IPR024704">
    <property type="entry name" value="SMC"/>
</dbReference>
<dbReference type="Gene3D" id="3.40.50.300">
    <property type="entry name" value="P-loop containing nucleotide triphosphate hydrolases"/>
    <property type="match status" value="1"/>
</dbReference>
<dbReference type="NCBIfam" id="TIGR02168">
    <property type="entry name" value="SMC_prok_B"/>
    <property type="match status" value="1"/>
</dbReference>
<evidence type="ECO:0000256" key="7">
    <source>
        <dbReference type="SAM" id="Coils"/>
    </source>
</evidence>
<evidence type="ECO:0000256" key="3">
    <source>
        <dbReference type="ARBA" id="ARBA00022741"/>
    </source>
</evidence>
<dbReference type="Pfam" id="PF02463">
    <property type="entry name" value="SMC_N"/>
    <property type="match status" value="1"/>
</dbReference>
<keyword evidence="5 7" id="KW-0175">Coiled coil</keyword>
<dbReference type="InterPro" id="IPR003395">
    <property type="entry name" value="RecF/RecN/SMC_N"/>
</dbReference>
<dbReference type="InterPro" id="IPR036277">
    <property type="entry name" value="SMC_hinge_sf"/>
</dbReference>
<proteinExistence type="inferred from homology"/>
<keyword evidence="3" id="KW-0547">Nucleotide-binding</keyword>
<feature type="domain" description="SMC hinge" evidence="8">
    <location>
        <begin position="431"/>
        <end position="546"/>
    </location>
</feature>
<dbReference type="SUPFAM" id="SSF52540">
    <property type="entry name" value="P-loop containing nucleoside triphosphate hydrolases"/>
    <property type="match status" value="1"/>
</dbReference>
<dbReference type="GO" id="GO:0003677">
    <property type="term" value="F:DNA binding"/>
    <property type="evidence" value="ECO:0007669"/>
    <property type="project" value="UniProtKB-KW"/>
</dbReference>
<dbReference type="SMART" id="SM00968">
    <property type="entry name" value="SMC_hinge"/>
    <property type="match status" value="1"/>
</dbReference>
<dbReference type="AlphaFoldDB" id="A0A3B1DVZ3"/>
<dbReference type="Gene3D" id="1.20.1060.20">
    <property type="match status" value="1"/>
</dbReference>
<feature type="coiled-coil region" evidence="7">
    <location>
        <begin position="169"/>
        <end position="238"/>
    </location>
</feature>
<feature type="coiled-coil region" evidence="7">
    <location>
        <begin position="581"/>
        <end position="895"/>
    </location>
</feature>
<dbReference type="SUPFAM" id="SSF75553">
    <property type="entry name" value="Smc hinge domain"/>
    <property type="match status" value="1"/>
</dbReference>
<dbReference type="GO" id="GO:0005694">
    <property type="term" value="C:chromosome"/>
    <property type="evidence" value="ECO:0007669"/>
    <property type="project" value="InterPro"/>
</dbReference>
<sequence>LSEEVKITRCYHRSGESEFYINQVPCRLKDITDFLLDIGISPKVLTVIEQGHIQDIITSKPEDRRILIEEAAGILKFKNRRNEAIRKLEASGQNLERISDMVQELRRQAESLKRQAAKAERYKNFQAEVKDLSLKLFSKKIRQFQTELGEFETIFSTQTEQKTTQSARFSQLENQVTQLNIEIDEESRSLSEKKEHVHQLTASISKNEHGIELKQSEIAQAERETKTAVDETQRMNAEIKGLLSEGEAKRQELGDVSNEINEQEEILSQGVEGQTRDKTAQQELENKVRMEEEKILSLLHRISEKKNKITASATRRQFLLSRNEQLQTEQEETNAKATQSVESLKREEIEHQNNLQELSSLKEQKTILAQDTETLKAKLQEKTDAFAELKENFMKQSSLLSSLEELRGKFAGFHEGVKTLMADNADGSRPNGLKEVLVDVLKTPPEYEAAVEAVLGEKLQSIIVSSYSDTIEAIDFLKDRQAGQGSFIPLQPKGLSHPAVDLNGNPDVVGKVVDVVECKAEYRPIIELLLGNVVMVKDLNTAIKVHENAGFQGGTVTLSGEMIDGQGLVTGGSMQKSTSGLLKRNREIENLNTSVLALEEQTRSAKDSIDQLENTHQEHKENLERIEKSVYEKGIANNGQGKDLIQLKSEVERLEQKKSSLENEKAKAADELLELTGQHDKLKDETTLEENEKTGLEEQVANSRRDLQQKREELELKSAEISSVKVRIASLIGKRENTLTEIKRLDLQQENHKHRIQNLEDTQKNNSVRVVEFQTAVESLEKQILGQARDKDRLSEELVLEEETLTEKDESLDEMEKEIKTLSRQIQELTETIAKVELKRSELKIQTTHLEEKAYDDFNATREEMMRAYDDSIEVKEVEERVAELKGKVAKMGEVNLAALSDYQETHERYSFLSRQQEDLLESIEMLHNTIEKINRTTRQRFLDTFELVNANFQETFARLFQGGKATLSLTDAANPLESGIEITANPAGKNMQNLSLMSGGEKSMTAIALIFAVFKVRPSPFCLLDEVDAPLDEANVIRFQEMLKEMSLNTQFIIITHNQKTMSFADVLYGITMEEGGVSKAVSVRMN</sequence>
<accession>A0A3B1DVZ3</accession>
<dbReference type="Pfam" id="PF06470">
    <property type="entry name" value="SMC_hinge"/>
    <property type="match status" value="1"/>
</dbReference>
<dbReference type="Gene3D" id="6.10.140.1720">
    <property type="match status" value="1"/>
</dbReference>
<protein>
    <submittedName>
        <fullName evidence="9">Chromosome partition protein smc</fullName>
    </submittedName>
</protein>
<evidence type="ECO:0000313" key="9">
    <source>
        <dbReference type="EMBL" id="VAX32927.1"/>
    </source>
</evidence>
<feature type="non-terminal residue" evidence="9">
    <location>
        <position position="1"/>
    </location>
</feature>
<dbReference type="HAMAP" id="MF_01894">
    <property type="entry name" value="Smc_prok"/>
    <property type="match status" value="1"/>
</dbReference>
<dbReference type="InterPro" id="IPR011890">
    <property type="entry name" value="SMC_prok"/>
</dbReference>
<dbReference type="Gene3D" id="3.30.70.1620">
    <property type="match status" value="1"/>
</dbReference>
<evidence type="ECO:0000256" key="1">
    <source>
        <dbReference type="ARBA" id="ARBA00004496"/>
    </source>
</evidence>
<dbReference type="PIRSF" id="PIRSF005719">
    <property type="entry name" value="SMC"/>
    <property type="match status" value="1"/>
</dbReference>
<dbReference type="CDD" id="cd03278">
    <property type="entry name" value="ABC_SMC_barmotin"/>
    <property type="match status" value="1"/>
</dbReference>
<organism evidence="9">
    <name type="scientific">hydrothermal vent metagenome</name>
    <dbReference type="NCBI Taxonomy" id="652676"/>
    <lineage>
        <taxon>unclassified sequences</taxon>
        <taxon>metagenomes</taxon>
        <taxon>ecological metagenomes</taxon>
    </lineage>
</organism>
<dbReference type="GO" id="GO:0005737">
    <property type="term" value="C:cytoplasm"/>
    <property type="evidence" value="ECO:0007669"/>
    <property type="project" value="UniProtKB-SubCell"/>
</dbReference>
<feature type="coiled-coil region" evidence="7">
    <location>
        <begin position="281"/>
        <end position="392"/>
    </location>
</feature>
<dbReference type="GO" id="GO:0007062">
    <property type="term" value="P:sister chromatid cohesion"/>
    <property type="evidence" value="ECO:0007669"/>
    <property type="project" value="InterPro"/>
</dbReference>
<dbReference type="GO" id="GO:0030261">
    <property type="term" value="P:chromosome condensation"/>
    <property type="evidence" value="ECO:0007669"/>
    <property type="project" value="InterPro"/>
</dbReference>
<dbReference type="EMBL" id="UOGG01000228">
    <property type="protein sequence ID" value="VAX32927.1"/>
    <property type="molecule type" value="Genomic_DNA"/>
</dbReference>
<dbReference type="GO" id="GO:0016887">
    <property type="term" value="F:ATP hydrolysis activity"/>
    <property type="evidence" value="ECO:0007669"/>
    <property type="project" value="InterPro"/>
</dbReference>
<keyword evidence="4" id="KW-0067">ATP-binding</keyword>
<reference evidence="9" key="1">
    <citation type="submission" date="2018-06" db="EMBL/GenBank/DDBJ databases">
        <authorList>
            <person name="Zhirakovskaya E."/>
        </authorList>
    </citation>
    <scope>NUCLEOTIDE SEQUENCE</scope>
</reference>
<evidence type="ECO:0000256" key="2">
    <source>
        <dbReference type="ARBA" id="ARBA00022490"/>
    </source>
</evidence>
<dbReference type="GO" id="GO:0005524">
    <property type="term" value="F:ATP binding"/>
    <property type="evidence" value="ECO:0007669"/>
    <property type="project" value="UniProtKB-KW"/>
</dbReference>
<evidence type="ECO:0000256" key="5">
    <source>
        <dbReference type="ARBA" id="ARBA00023054"/>
    </source>
</evidence>
<name>A0A3B1DVZ3_9ZZZZ</name>
<dbReference type="FunFam" id="3.40.50.300:FF:000901">
    <property type="entry name" value="Chromosome partition protein Smc"/>
    <property type="match status" value="1"/>
</dbReference>
<evidence type="ECO:0000256" key="6">
    <source>
        <dbReference type="ARBA" id="ARBA00023125"/>
    </source>
</evidence>
<keyword evidence="2" id="KW-0963">Cytoplasm</keyword>
<gene>
    <name evidence="9" type="ORF">MNBD_NITROSPINAE05-6</name>
</gene>
<comment type="subcellular location">
    <subcellularLocation>
        <location evidence="1">Cytoplasm</location>
    </subcellularLocation>
</comment>
<keyword evidence="6" id="KW-0238">DNA-binding</keyword>